<evidence type="ECO:0000313" key="5">
    <source>
        <dbReference type="Proteomes" id="UP000694392"/>
    </source>
</evidence>
<dbReference type="InterPro" id="IPR051876">
    <property type="entry name" value="ODA-DC/CCD"/>
</dbReference>
<dbReference type="AlphaFoldDB" id="A0A8D0L6R9"/>
<accession>A0A8D0L6R9</accession>
<dbReference type="GeneTree" id="ENSGT00950000183364"/>
<feature type="domain" description="ODAD1 central coiled coil region" evidence="3">
    <location>
        <begin position="90"/>
        <end position="163"/>
    </location>
</feature>
<dbReference type="GO" id="GO:0005930">
    <property type="term" value="C:axoneme"/>
    <property type="evidence" value="ECO:0007669"/>
    <property type="project" value="TreeGrafter"/>
</dbReference>
<evidence type="ECO:0000256" key="2">
    <source>
        <dbReference type="SAM" id="Coils"/>
    </source>
</evidence>
<name>A0A8D0L6R9_SPHPU</name>
<reference evidence="4" key="2">
    <citation type="submission" date="2025-09" db="UniProtKB">
        <authorList>
            <consortium name="Ensembl"/>
        </authorList>
    </citation>
    <scope>IDENTIFICATION</scope>
</reference>
<proteinExistence type="predicted"/>
<organism evidence="4 5">
    <name type="scientific">Sphenodon punctatus</name>
    <name type="common">Tuatara</name>
    <name type="synonym">Hatteria punctata</name>
    <dbReference type="NCBI Taxonomy" id="8508"/>
    <lineage>
        <taxon>Eukaryota</taxon>
        <taxon>Metazoa</taxon>
        <taxon>Chordata</taxon>
        <taxon>Craniata</taxon>
        <taxon>Vertebrata</taxon>
        <taxon>Euteleostomi</taxon>
        <taxon>Lepidosauria</taxon>
        <taxon>Sphenodontia</taxon>
        <taxon>Sphenodontidae</taxon>
        <taxon>Sphenodon</taxon>
    </lineage>
</organism>
<dbReference type="Pfam" id="PF21773">
    <property type="entry name" value="ODAD1_CC"/>
    <property type="match status" value="1"/>
</dbReference>
<keyword evidence="5" id="KW-1185">Reference proteome</keyword>
<dbReference type="Ensembl" id="ENSSPUT00000012487.1">
    <property type="protein sequence ID" value="ENSSPUP00000011703.1"/>
    <property type="gene ID" value="ENSSPUG00000008984.1"/>
</dbReference>
<protein>
    <recommendedName>
        <fullName evidence="3">ODAD1 central coiled coil region domain-containing protein</fullName>
    </recommendedName>
</protein>
<keyword evidence="1 2" id="KW-0175">Coiled coil</keyword>
<evidence type="ECO:0000256" key="1">
    <source>
        <dbReference type="ARBA" id="ARBA00023054"/>
    </source>
</evidence>
<evidence type="ECO:0000313" key="4">
    <source>
        <dbReference type="Ensembl" id="ENSSPUP00000011703.1"/>
    </source>
</evidence>
<feature type="coiled-coil region" evidence="2">
    <location>
        <begin position="1"/>
        <end position="99"/>
    </location>
</feature>
<reference evidence="4" key="1">
    <citation type="submission" date="2025-08" db="UniProtKB">
        <authorList>
            <consortium name="Ensembl"/>
        </authorList>
    </citation>
    <scope>IDENTIFICATION</scope>
</reference>
<evidence type="ECO:0000259" key="3">
    <source>
        <dbReference type="Pfam" id="PF21773"/>
    </source>
</evidence>
<dbReference type="PANTHER" id="PTHR21694">
    <property type="entry name" value="COILED-COIL DOMAIN-CONTAINING PROTEIN 63"/>
    <property type="match status" value="1"/>
</dbReference>
<dbReference type="Proteomes" id="UP000694392">
    <property type="component" value="Unplaced"/>
</dbReference>
<dbReference type="GO" id="GO:0036158">
    <property type="term" value="P:outer dynein arm assembly"/>
    <property type="evidence" value="ECO:0007669"/>
    <property type="project" value="TreeGrafter"/>
</dbReference>
<dbReference type="InterPro" id="IPR049258">
    <property type="entry name" value="ODAD1_CC"/>
</dbReference>
<dbReference type="GO" id="GO:0003341">
    <property type="term" value="P:cilium movement"/>
    <property type="evidence" value="ECO:0007669"/>
    <property type="project" value="TreeGrafter"/>
</dbReference>
<sequence>MQRLEKEREELLCSINVAESRASQQQERDRAGNLRTMLGHRDEVEQQVATERRRVAQLDQEIRKWDHRMAEQSKQLSSAEKLHRQNAQVQRRIRTLENQLDRASSWFNTHLAKNSQLRKELEILRVERAHFELLYRRLGKELQEARKAIGAIINASSLAYDSRLGQASSVLWEGSGG</sequence>
<dbReference type="PANTHER" id="PTHR21694:SF35">
    <property type="entry name" value="OUTER DYNEIN ARM-DOCKING COMPLEX SUBUNIT 1"/>
    <property type="match status" value="1"/>
</dbReference>
<dbReference type="OMA" id="QCEVMEG"/>